<dbReference type="EMBL" id="SSTG01000011">
    <property type="protein sequence ID" value="THG54739.1"/>
    <property type="molecule type" value="Genomic_DNA"/>
</dbReference>
<organism evidence="1 2">
    <name type="scientific">Muribaculum caecicola</name>
    <dbReference type="NCBI Taxonomy" id="3038144"/>
    <lineage>
        <taxon>Bacteria</taxon>
        <taxon>Pseudomonadati</taxon>
        <taxon>Bacteroidota</taxon>
        <taxon>Bacteroidia</taxon>
        <taxon>Bacteroidales</taxon>
        <taxon>Muribaculaceae</taxon>
        <taxon>Muribaculum</taxon>
    </lineage>
</organism>
<accession>A0AC61S7K3</accession>
<evidence type="ECO:0000313" key="2">
    <source>
        <dbReference type="Proteomes" id="UP000305401"/>
    </source>
</evidence>
<sequence>MIMTKIISLKKGLDIKLCGEIQTGQKAREVSHTAIAIVPDDFPGITPKAMVKPGDNVLKGTPLFTDKKYPDIKIVSPISGTVTNVCRGERRKLLFISVEPDEKNNILPEAAKPYKDSDDSEKAQQLLLDSGLWAFMRQVPFGIVPRPSVTPRDIIITTFDSAPLAPSWEEYINTQSDYIQCGASLLKKLTSGNVYLSTRNNEALSAIDNVEVIEFNGPHPAGNPSVQIANIKPVNKGEVVWTLDLPTLVRIGKLAKSNELDFSTEVAITGYEIATPHYVKTTIGASLQPLLEKQLKNSNQHVRIISGNVLTGKLEQLNGWLHYPYTQITVIDEGDDKTEFMGWASLSANKLSENRSFPGNFISRKFCPDARLHGGRRAMIMSGIYDKYLPMDILVEFLIKACIAKDFDQMEQLGIYEILPEDVALCEYADPSKLELQKILQEGINLAIAELS</sequence>
<dbReference type="Proteomes" id="UP000305401">
    <property type="component" value="Unassembled WGS sequence"/>
</dbReference>
<gene>
    <name evidence="1" type="ORF">E5990_01985</name>
</gene>
<proteinExistence type="predicted"/>
<comment type="caution">
    <text evidence="1">The sequence shown here is derived from an EMBL/GenBank/DDBJ whole genome shotgun (WGS) entry which is preliminary data.</text>
</comment>
<protein>
    <submittedName>
        <fullName evidence="1">Na(+)-translocating NADH-quinone reductase subunit A</fullName>
    </submittedName>
</protein>
<reference evidence="1" key="1">
    <citation type="submission" date="2019-04" db="EMBL/GenBank/DDBJ databases">
        <title>Microbes associate with the intestines of laboratory mice.</title>
        <authorList>
            <person name="Navarre W."/>
            <person name="Wong E."/>
            <person name="Huang K.C."/>
            <person name="Tropini C."/>
            <person name="Ng K."/>
            <person name="Yu B."/>
        </authorList>
    </citation>
    <scope>NUCLEOTIDE SEQUENCE</scope>
    <source>
        <strain evidence="1">NM86_A22</strain>
    </source>
</reference>
<evidence type="ECO:0000313" key="1">
    <source>
        <dbReference type="EMBL" id="THG54739.1"/>
    </source>
</evidence>
<keyword evidence="2" id="KW-1185">Reference proteome</keyword>
<name>A0AC61S7K3_9BACT</name>